<protein>
    <submittedName>
        <fullName evidence="1">Uncharacterized protein</fullName>
    </submittedName>
</protein>
<dbReference type="AlphaFoldDB" id="A0A9P6E144"/>
<organism evidence="1 2">
    <name type="scientific">Hydnum rufescens UP504</name>
    <dbReference type="NCBI Taxonomy" id="1448309"/>
    <lineage>
        <taxon>Eukaryota</taxon>
        <taxon>Fungi</taxon>
        <taxon>Dikarya</taxon>
        <taxon>Basidiomycota</taxon>
        <taxon>Agaricomycotina</taxon>
        <taxon>Agaricomycetes</taxon>
        <taxon>Cantharellales</taxon>
        <taxon>Hydnaceae</taxon>
        <taxon>Hydnum</taxon>
    </lineage>
</organism>
<dbReference type="Proteomes" id="UP000886523">
    <property type="component" value="Unassembled WGS sequence"/>
</dbReference>
<accession>A0A9P6E144</accession>
<name>A0A9P6E144_9AGAM</name>
<gene>
    <name evidence="1" type="ORF">BS47DRAFT_450226</name>
</gene>
<proteinExistence type="predicted"/>
<evidence type="ECO:0000313" key="1">
    <source>
        <dbReference type="EMBL" id="KAF9517870.1"/>
    </source>
</evidence>
<comment type="caution">
    <text evidence="1">The sequence shown here is derived from an EMBL/GenBank/DDBJ whole genome shotgun (WGS) entry which is preliminary data.</text>
</comment>
<sequence>MGPPFSRIRTIITMPSLTSVALFAFFWRSYALNLVYPTSLVAGTTYSVQWNGQPSFLFTVEQFNPNKTLQSIITDNNVTYVQIDVPAGTQIGFVIEDSISERFPSISVCRIVHAHFIQHLRLPATSLPFSPILFYRLVYPSHLSRSVFLLHPTCVPTVLNVSVVVGIYNGKCIVGFIDHGHGYDYKAIWFRITNDIFNPKYAPRPYCSYCHWVCHWGTLPDNFPFQML</sequence>
<dbReference type="EMBL" id="MU128929">
    <property type="protein sequence ID" value="KAF9517870.1"/>
    <property type="molecule type" value="Genomic_DNA"/>
</dbReference>
<reference evidence="1" key="1">
    <citation type="journal article" date="2020" name="Nat. Commun.">
        <title>Large-scale genome sequencing of mycorrhizal fungi provides insights into the early evolution of symbiotic traits.</title>
        <authorList>
            <person name="Miyauchi S."/>
            <person name="Kiss E."/>
            <person name="Kuo A."/>
            <person name="Drula E."/>
            <person name="Kohler A."/>
            <person name="Sanchez-Garcia M."/>
            <person name="Morin E."/>
            <person name="Andreopoulos B."/>
            <person name="Barry K.W."/>
            <person name="Bonito G."/>
            <person name="Buee M."/>
            <person name="Carver A."/>
            <person name="Chen C."/>
            <person name="Cichocki N."/>
            <person name="Clum A."/>
            <person name="Culley D."/>
            <person name="Crous P.W."/>
            <person name="Fauchery L."/>
            <person name="Girlanda M."/>
            <person name="Hayes R.D."/>
            <person name="Keri Z."/>
            <person name="LaButti K."/>
            <person name="Lipzen A."/>
            <person name="Lombard V."/>
            <person name="Magnuson J."/>
            <person name="Maillard F."/>
            <person name="Murat C."/>
            <person name="Nolan M."/>
            <person name="Ohm R.A."/>
            <person name="Pangilinan J."/>
            <person name="Pereira M.F."/>
            <person name="Perotto S."/>
            <person name="Peter M."/>
            <person name="Pfister S."/>
            <person name="Riley R."/>
            <person name="Sitrit Y."/>
            <person name="Stielow J.B."/>
            <person name="Szollosi G."/>
            <person name="Zifcakova L."/>
            <person name="Stursova M."/>
            <person name="Spatafora J.W."/>
            <person name="Tedersoo L."/>
            <person name="Vaario L.M."/>
            <person name="Yamada A."/>
            <person name="Yan M."/>
            <person name="Wang P."/>
            <person name="Xu J."/>
            <person name="Bruns T."/>
            <person name="Baldrian P."/>
            <person name="Vilgalys R."/>
            <person name="Dunand C."/>
            <person name="Henrissat B."/>
            <person name="Grigoriev I.V."/>
            <person name="Hibbett D."/>
            <person name="Nagy L.G."/>
            <person name="Martin F.M."/>
        </authorList>
    </citation>
    <scope>NUCLEOTIDE SEQUENCE</scope>
    <source>
        <strain evidence="1">UP504</strain>
    </source>
</reference>
<keyword evidence="2" id="KW-1185">Reference proteome</keyword>
<evidence type="ECO:0000313" key="2">
    <source>
        <dbReference type="Proteomes" id="UP000886523"/>
    </source>
</evidence>